<evidence type="ECO:0000313" key="2">
    <source>
        <dbReference type="EMBL" id="NOU88476.1"/>
    </source>
</evidence>
<evidence type="ECO:0008006" key="4">
    <source>
        <dbReference type="Google" id="ProtNLM"/>
    </source>
</evidence>
<gene>
    <name evidence="2" type="ORF">GC102_22355</name>
</gene>
<dbReference type="SUPFAM" id="SSF50494">
    <property type="entry name" value="Trypsin-like serine proteases"/>
    <property type="match status" value="1"/>
</dbReference>
<keyword evidence="3" id="KW-1185">Reference proteome</keyword>
<sequence>MRMATFYEALRQNDRLFPLLRRPGINGTGVGYADPDKPARGAAIIVYTSKNAAITEISKSIGKMIGESIPVRFITAGPFKPHATAAPKKMKRHMKAPIIRIRPTLFRSRIRPIPGGTSIGRENSGTGTCGLIVIRNGQLFILSNNHVLIRANRFGANIIQPGAIDGGRAVTDRVGTPVQFVPFNLTGPNFMDAAIAQPFSNSLLNPRYLVSSTGQLIVPQGHLLSYSVGDRFFKSGRTTGLVFGTVESIGMQFNVGPYRELGNATLQFRNQTLITAPNNISLPGDSGSVWMSGRFAAALNFAGSGTRSISTPIASVLNTFGLRVAIPAGTGGFKAGRATGAAPKGNYAYVRPLSAEMLKQLRVVRATSPK</sequence>
<proteinExistence type="predicted"/>
<dbReference type="InterPro" id="IPR043504">
    <property type="entry name" value="Peptidase_S1_PA_chymotrypsin"/>
</dbReference>
<accession>A0ABX1Z8A6</accession>
<dbReference type="InterPro" id="IPR009003">
    <property type="entry name" value="Peptidase_S1_PA"/>
</dbReference>
<keyword evidence="1" id="KW-0645">Protease</keyword>
<evidence type="ECO:0000256" key="1">
    <source>
        <dbReference type="ARBA" id="ARBA00022825"/>
    </source>
</evidence>
<dbReference type="Gene3D" id="2.40.10.10">
    <property type="entry name" value="Trypsin-like serine proteases"/>
    <property type="match status" value="1"/>
</dbReference>
<name>A0ABX1Z8A6_9BACL</name>
<reference evidence="2 3" key="1">
    <citation type="submission" date="2019-10" db="EMBL/GenBank/DDBJ databases">
        <title>Description of Paenibacillus choica sp. nov.</title>
        <authorList>
            <person name="Carlier A."/>
            <person name="Qi S."/>
        </authorList>
    </citation>
    <scope>NUCLEOTIDE SEQUENCE [LARGE SCALE GENOMIC DNA]</scope>
    <source>
        <strain evidence="2 3">LMG 31460</strain>
    </source>
</reference>
<dbReference type="Proteomes" id="UP000658690">
    <property type="component" value="Unassembled WGS sequence"/>
</dbReference>
<dbReference type="EMBL" id="WHOC01000119">
    <property type="protein sequence ID" value="NOU88476.1"/>
    <property type="molecule type" value="Genomic_DNA"/>
</dbReference>
<keyword evidence="1" id="KW-0378">Hydrolase</keyword>
<comment type="caution">
    <text evidence="2">The sequence shown here is derived from an EMBL/GenBank/DDBJ whole genome shotgun (WGS) entry which is preliminary data.</text>
</comment>
<keyword evidence="1" id="KW-0720">Serine protease</keyword>
<evidence type="ECO:0000313" key="3">
    <source>
        <dbReference type="Proteomes" id="UP000658690"/>
    </source>
</evidence>
<protein>
    <recommendedName>
        <fullName evidence="4">Serine protease</fullName>
    </recommendedName>
</protein>
<organism evidence="2 3">
    <name type="scientific">Paenibacillus germinis</name>
    <dbReference type="NCBI Taxonomy" id="2654979"/>
    <lineage>
        <taxon>Bacteria</taxon>
        <taxon>Bacillati</taxon>
        <taxon>Bacillota</taxon>
        <taxon>Bacilli</taxon>
        <taxon>Bacillales</taxon>
        <taxon>Paenibacillaceae</taxon>
        <taxon>Paenibacillus</taxon>
    </lineage>
</organism>